<feature type="transmembrane region" description="Helical" evidence="2">
    <location>
        <begin position="120"/>
        <end position="141"/>
    </location>
</feature>
<comment type="caution">
    <text evidence="4">The sequence shown here is derived from an EMBL/GenBank/DDBJ whole genome shotgun (WGS) entry which is preliminary data.</text>
</comment>
<feature type="region of interest" description="Disordered" evidence="1">
    <location>
        <begin position="70"/>
        <end position="89"/>
    </location>
</feature>
<dbReference type="RefSeq" id="WP_274942304.1">
    <property type="nucleotide sequence ID" value="NZ_JANWOI010000001.1"/>
</dbReference>
<dbReference type="NCBIfam" id="TIGR02098">
    <property type="entry name" value="MJ0042_CXXC"/>
    <property type="match status" value="1"/>
</dbReference>
<keyword evidence="2" id="KW-1133">Transmembrane helix</keyword>
<keyword evidence="5" id="KW-1185">Reference proteome</keyword>
<evidence type="ECO:0000313" key="5">
    <source>
        <dbReference type="Proteomes" id="UP001141619"/>
    </source>
</evidence>
<organism evidence="4 5">
    <name type="scientific">Govanella unica</name>
    <dbReference type="NCBI Taxonomy" id="2975056"/>
    <lineage>
        <taxon>Bacteria</taxon>
        <taxon>Pseudomonadati</taxon>
        <taxon>Pseudomonadota</taxon>
        <taxon>Alphaproteobacteria</taxon>
        <taxon>Emcibacterales</taxon>
        <taxon>Govanellaceae</taxon>
        <taxon>Govanella</taxon>
    </lineage>
</organism>
<dbReference type="EMBL" id="JANWOI010000001">
    <property type="protein sequence ID" value="MDA5192600.1"/>
    <property type="molecule type" value="Genomic_DNA"/>
</dbReference>
<proteinExistence type="predicted"/>
<dbReference type="Proteomes" id="UP001141619">
    <property type="component" value="Unassembled WGS sequence"/>
</dbReference>
<reference evidence="4" key="1">
    <citation type="submission" date="2022-08" db="EMBL/GenBank/DDBJ databases">
        <authorList>
            <person name="Vandamme P."/>
            <person name="Hettiarachchi A."/>
            <person name="Peeters C."/>
            <person name="Cnockaert M."/>
            <person name="Carlier A."/>
        </authorList>
    </citation>
    <scope>NUCLEOTIDE SEQUENCE</scope>
    <source>
        <strain evidence="4">LMG 31809</strain>
    </source>
</reference>
<evidence type="ECO:0000256" key="2">
    <source>
        <dbReference type="SAM" id="Phobius"/>
    </source>
</evidence>
<reference evidence="4" key="2">
    <citation type="journal article" date="2023" name="Syst. Appl. Microbiol.">
        <title>Govania unica gen. nov., sp. nov., a rare biosphere bacterium that represents a novel family in the class Alphaproteobacteria.</title>
        <authorList>
            <person name="Vandamme P."/>
            <person name="Peeters C."/>
            <person name="Hettiarachchi A."/>
            <person name="Cnockaert M."/>
            <person name="Carlier A."/>
        </authorList>
    </citation>
    <scope>NUCLEOTIDE SEQUENCE</scope>
    <source>
        <strain evidence="4">LMG 31809</strain>
    </source>
</reference>
<keyword evidence="2" id="KW-0472">Membrane</keyword>
<feature type="domain" description="Zinc finger/thioredoxin putative" evidence="3">
    <location>
        <begin position="1"/>
        <end position="36"/>
    </location>
</feature>
<name>A0A9X3Z5Y2_9PROT</name>
<dbReference type="AlphaFoldDB" id="A0A9X3Z5Y2"/>
<keyword evidence="2" id="KW-0812">Transmembrane</keyword>
<evidence type="ECO:0000313" key="4">
    <source>
        <dbReference type="EMBL" id="MDA5192600.1"/>
    </source>
</evidence>
<evidence type="ECO:0000259" key="3">
    <source>
        <dbReference type="Pfam" id="PF13717"/>
    </source>
</evidence>
<dbReference type="Pfam" id="PF13717">
    <property type="entry name" value="Zn_ribbon_4"/>
    <property type="match status" value="1"/>
</dbReference>
<accession>A0A9X3Z5Y2</accession>
<sequence>MILTCPNCATRFALDPARLGVQGRTVRCARCLNTWFAEAPDDLSPLGVAEKAGARDNPLIDDPFDNLLKKHSAPQPDSDSGSSFTPRFGDRLIRPEQSEAADRETRNLPALLTTGRLGTLLGWSSLALFVALIIGIVLLFARDITSTWPAAHKLYDTFGLNAERSLLAHGPAAAVETLPLEKRLKLLDLAPSQRFINGTLTLVISGKIQNISPRDETLPPIEVVLLDGQKLDLKTWVFEPPQKTLKSGGIVPFETRLENPPPAAQDIRVTFSTPASVAKPAAVKSPAIESGAKTP</sequence>
<gene>
    <name evidence="4" type="ORF">NYP16_01325</name>
</gene>
<evidence type="ECO:0000256" key="1">
    <source>
        <dbReference type="SAM" id="MobiDB-lite"/>
    </source>
</evidence>
<dbReference type="InterPro" id="IPR011723">
    <property type="entry name" value="Znf/thioredoxin_put"/>
</dbReference>
<protein>
    <submittedName>
        <fullName evidence="4">DUF3426 domain-containing protein</fullName>
    </submittedName>
</protein>
<feature type="compositionally biased region" description="Polar residues" evidence="1">
    <location>
        <begin position="75"/>
        <end position="85"/>
    </location>
</feature>